<evidence type="ECO:0000313" key="6">
    <source>
        <dbReference type="EMBL" id="EFV93757.1"/>
    </source>
</evidence>
<sequence>MIKKLLVASLLSTTLLPLAATQATPVRWARSADPATLDPHAVNVGLNFNLLHQMYEPLVIRLADNSLQGALAESWKQTDDPSVWAFKLRPGVKFHDGTPLTAADVVFSLKRAQAPSSQMKSLLSSVREVVAVDPLTVHIRTQGPDLVLPDNLTNLFIMSEAWTRAHQAEAPQDTASKTENYATRHVNGTGPYTLVSREVDSRTVMKLNPTYWGKGQFPLQVTELTYVPIKSPATRVAALLSGEIDFLQDVPVQDVARLKSNANLKVASGLENRTIFLGLDVGSAKLRHSSVTDRNPLADARVREALALAIDRDAIQKAVMRGLSSPTGMLAAPFVNGYTKALAAYPKADPARARKLLTEAGYPEGFTLTLDAPNDRYVNDEAIATAVAGFLARIGVKVTVQARPFALHNALLTKGDSDFYLYGWGVPTHDSAYVFDYLVHTRGKNRLGTWNITGYSNPQLDAQIESLSSEGNRDKRNATIQSIWEATRQAGFYIPLHDQMISNASIPSLDVPIHPNNITYFKLVKVKKP</sequence>
<dbReference type="EMBL" id="AEQP01000024">
    <property type="protein sequence ID" value="EFV93757.1"/>
    <property type="molecule type" value="Genomic_DNA"/>
</dbReference>
<accession>E7S0U2</accession>
<dbReference type="PIRSF" id="PIRSF002741">
    <property type="entry name" value="MppA"/>
    <property type="match status" value="1"/>
</dbReference>
<evidence type="ECO:0000256" key="3">
    <source>
        <dbReference type="ARBA" id="ARBA00022729"/>
    </source>
</evidence>
<dbReference type="InterPro" id="IPR039424">
    <property type="entry name" value="SBP_5"/>
</dbReference>
<dbReference type="PANTHER" id="PTHR30290">
    <property type="entry name" value="PERIPLASMIC BINDING COMPONENT OF ABC TRANSPORTER"/>
    <property type="match status" value="1"/>
</dbReference>
<evidence type="ECO:0000256" key="4">
    <source>
        <dbReference type="SAM" id="SignalP"/>
    </source>
</evidence>
<feature type="signal peptide" evidence="4">
    <location>
        <begin position="1"/>
        <end position="19"/>
    </location>
</feature>
<dbReference type="InterPro" id="IPR000914">
    <property type="entry name" value="SBP_5_dom"/>
</dbReference>
<protein>
    <submittedName>
        <fullName evidence="6">ABC transporter, substrate-binding protein, family 5</fullName>
    </submittedName>
</protein>
<reference evidence="6 7" key="1">
    <citation type="submission" date="2010-12" db="EMBL/GenBank/DDBJ databases">
        <authorList>
            <person name="Muzny D."/>
            <person name="Qin X."/>
            <person name="Deng J."/>
            <person name="Jiang H."/>
            <person name="Liu Y."/>
            <person name="Qu J."/>
            <person name="Song X.-Z."/>
            <person name="Zhang L."/>
            <person name="Thornton R."/>
            <person name="Coyle M."/>
            <person name="Francisco L."/>
            <person name="Jackson L."/>
            <person name="Javaid M."/>
            <person name="Korchina V."/>
            <person name="Kovar C."/>
            <person name="Mata R."/>
            <person name="Mathew T."/>
            <person name="Ngo R."/>
            <person name="Nguyen L."/>
            <person name="Nguyen N."/>
            <person name="Okwuonu G."/>
            <person name="Ongeri F."/>
            <person name="Pham C."/>
            <person name="Simmons D."/>
            <person name="Wilczek-Boney K."/>
            <person name="Hale W."/>
            <person name="Jakkamsetti A."/>
            <person name="Pham P."/>
            <person name="Ruth R."/>
            <person name="San Lucas F."/>
            <person name="Warren J."/>
            <person name="Zhang J."/>
            <person name="Zhao Z."/>
            <person name="Zhou C."/>
            <person name="Zhu D."/>
            <person name="Lee S."/>
            <person name="Bess C."/>
            <person name="Blankenburg K."/>
            <person name="Forbes L."/>
            <person name="Fu Q."/>
            <person name="Gubbala S."/>
            <person name="Hirani K."/>
            <person name="Jayaseelan J.C."/>
            <person name="Lara F."/>
            <person name="Munidasa M."/>
            <person name="Palculict T."/>
            <person name="Patil S."/>
            <person name="Pu L.-L."/>
            <person name="Saada N."/>
            <person name="Tang L."/>
            <person name="Weissenberger G."/>
            <person name="Zhu Y."/>
            <person name="Hemphill L."/>
            <person name="Shang Y."/>
            <person name="Youmans B."/>
            <person name="Ayvaz T."/>
            <person name="Ross M."/>
            <person name="Santibanez J."/>
            <person name="Aqrawi P."/>
            <person name="Gross S."/>
            <person name="Joshi V."/>
            <person name="Fowler G."/>
            <person name="Nazareth L."/>
            <person name="Reid J."/>
            <person name="Worley K."/>
            <person name="Petrosino J."/>
            <person name="Highlander S."/>
            <person name="Gibbs R."/>
        </authorList>
    </citation>
    <scope>NUCLEOTIDE SEQUENCE [LARGE SCALE GENOMIC DNA]</scope>
    <source>
        <strain evidence="6 7">ATCC 51599</strain>
    </source>
</reference>
<keyword evidence="7" id="KW-1185">Reference proteome</keyword>
<evidence type="ECO:0000256" key="1">
    <source>
        <dbReference type="ARBA" id="ARBA00005695"/>
    </source>
</evidence>
<dbReference type="GO" id="GO:1904680">
    <property type="term" value="F:peptide transmembrane transporter activity"/>
    <property type="evidence" value="ECO:0007669"/>
    <property type="project" value="TreeGrafter"/>
</dbReference>
<dbReference type="GO" id="GO:0015833">
    <property type="term" value="P:peptide transport"/>
    <property type="evidence" value="ECO:0007669"/>
    <property type="project" value="TreeGrafter"/>
</dbReference>
<dbReference type="SUPFAM" id="SSF53850">
    <property type="entry name" value="Periplasmic binding protein-like II"/>
    <property type="match status" value="1"/>
</dbReference>
<dbReference type="PANTHER" id="PTHR30290:SF9">
    <property type="entry name" value="OLIGOPEPTIDE-BINDING PROTEIN APPA"/>
    <property type="match status" value="1"/>
</dbReference>
<keyword evidence="2" id="KW-0813">Transport</keyword>
<keyword evidence="3 4" id="KW-0732">Signal</keyword>
<dbReference type="GO" id="GO:0043190">
    <property type="term" value="C:ATP-binding cassette (ABC) transporter complex"/>
    <property type="evidence" value="ECO:0007669"/>
    <property type="project" value="InterPro"/>
</dbReference>
<dbReference type="eggNOG" id="COG0747">
    <property type="taxonomic scope" value="Bacteria"/>
</dbReference>
<dbReference type="GO" id="GO:0030288">
    <property type="term" value="C:outer membrane-bounded periplasmic space"/>
    <property type="evidence" value="ECO:0007669"/>
    <property type="project" value="UniProtKB-ARBA"/>
</dbReference>
<dbReference type="RefSeq" id="WP_005675149.1">
    <property type="nucleotide sequence ID" value="NZ_CP146288.1"/>
</dbReference>
<dbReference type="InterPro" id="IPR030678">
    <property type="entry name" value="Peptide/Ni-bd"/>
</dbReference>
<dbReference type="Gene3D" id="3.40.190.10">
    <property type="entry name" value="Periplasmic binding protein-like II"/>
    <property type="match status" value="1"/>
</dbReference>
<dbReference type="HOGENOM" id="CLU_017028_7_4_4"/>
<evidence type="ECO:0000313" key="7">
    <source>
        <dbReference type="Proteomes" id="UP000011021"/>
    </source>
</evidence>
<organism evidence="6 7">
    <name type="scientific">Lautropia mirabilis ATCC 51599</name>
    <dbReference type="NCBI Taxonomy" id="887898"/>
    <lineage>
        <taxon>Bacteria</taxon>
        <taxon>Pseudomonadati</taxon>
        <taxon>Pseudomonadota</taxon>
        <taxon>Betaproteobacteria</taxon>
        <taxon>Burkholderiales</taxon>
        <taxon>Burkholderiaceae</taxon>
        <taxon>Lautropia</taxon>
    </lineage>
</organism>
<dbReference type="Gene3D" id="3.90.76.10">
    <property type="entry name" value="Dipeptide-binding Protein, Domain 1"/>
    <property type="match status" value="1"/>
</dbReference>
<gene>
    <name evidence="6" type="ORF">HMPREF0551_2653</name>
</gene>
<proteinExistence type="inferred from homology"/>
<evidence type="ECO:0000259" key="5">
    <source>
        <dbReference type="Pfam" id="PF00496"/>
    </source>
</evidence>
<dbReference type="Pfam" id="PF00496">
    <property type="entry name" value="SBP_bac_5"/>
    <property type="match status" value="1"/>
</dbReference>
<name>E7S0U2_9BURK</name>
<feature type="chain" id="PRO_5003224433" evidence="4">
    <location>
        <begin position="20"/>
        <end position="529"/>
    </location>
</feature>
<dbReference type="Proteomes" id="UP000011021">
    <property type="component" value="Unassembled WGS sequence"/>
</dbReference>
<dbReference type="CDD" id="cd08498">
    <property type="entry name" value="PBP2_NikA_DppA_OppA_like_2"/>
    <property type="match status" value="1"/>
</dbReference>
<dbReference type="Gene3D" id="3.10.105.10">
    <property type="entry name" value="Dipeptide-binding Protein, Domain 3"/>
    <property type="match status" value="1"/>
</dbReference>
<dbReference type="STRING" id="887898.HMPREF0551_2653"/>
<evidence type="ECO:0000256" key="2">
    <source>
        <dbReference type="ARBA" id="ARBA00022448"/>
    </source>
</evidence>
<dbReference type="AlphaFoldDB" id="E7S0U2"/>
<feature type="domain" description="Solute-binding protein family 5" evidence="5">
    <location>
        <begin position="67"/>
        <end position="445"/>
    </location>
</feature>
<comment type="similarity">
    <text evidence="1">Belongs to the bacterial solute-binding protein 5 family.</text>
</comment>
<comment type="caution">
    <text evidence="6">The sequence shown here is derived from an EMBL/GenBank/DDBJ whole genome shotgun (WGS) entry which is preliminary data.</text>
</comment>